<dbReference type="EMBL" id="PDCK01000043">
    <property type="protein sequence ID" value="PRQ35811.1"/>
    <property type="molecule type" value="Genomic_DNA"/>
</dbReference>
<feature type="chain" id="PRO_5015105475" description="Secreted protein" evidence="1">
    <location>
        <begin position="23"/>
        <end position="72"/>
    </location>
</feature>
<evidence type="ECO:0000313" key="3">
    <source>
        <dbReference type="Proteomes" id="UP000238479"/>
    </source>
</evidence>
<reference evidence="2 3" key="1">
    <citation type="journal article" date="2018" name="Nat. Genet.">
        <title>The Rosa genome provides new insights in the design of modern roses.</title>
        <authorList>
            <person name="Bendahmane M."/>
        </authorList>
    </citation>
    <scope>NUCLEOTIDE SEQUENCE [LARGE SCALE GENOMIC DNA]</scope>
    <source>
        <strain evidence="3">cv. Old Blush</strain>
    </source>
</reference>
<evidence type="ECO:0008006" key="4">
    <source>
        <dbReference type="Google" id="ProtNLM"/>
    </source>
</evidence>
<comment type="caution">
    <text evidence="2">The sequence shown here is derived from an EMBL/GenBank/DDBJ whole genome shotgun (WGS) entry which is preliminary data.</text>
</comment>
<keyword evidence="1" id="KW-0732">Signal</keyword>
<name>A0A2P6QNQ4_ROSCH</name>
<protein>
    <recommendedName>
        <fullName evidence="4">Secreted protein</fullName>
    </recommendedName>
</protein>
<feature type="signal peptide" evidence="1">
    <location>
        <begin position="1"/>
        <end position="22"/>
    </location>
</feature>
<sequence length="72" mass="8091">MKGTVIGGVQAMLLQVLPLCLCLFCIKTTEYEIGVGLNTKYRITDLVWHTYSFQSAECSYLSDIRLLMLGRA</sequence>
<dbReference type="Proteomes" id="UP000238479">
    <property type="component" value="Chromosome 5"/>
</dbReference>
<gene>
    <name evidence="2" type="ORF">RchiOBHm_Chr5g0084011</name>
</gene>
<proteinExistence type="predicted"/>
<organism evidence="2 3">
    <name type="scientific">Rosa chinensis</name>
    <name type="common">China rose</name>
    <dbReference type="NCBI Taxonomy" id="74649"/>
    <lineage>
        <taxon>Eukaryota</taxon>
        <taxon>Viridiplantae</taxon>
        <taxon>Streptophyta</taxon>
        <taxon>Embryophyta</taxon>
        <taxon>Tracheophyta</taxon>
        <taxon>Spermatophyta</taxon>
        <taxon>Magnoliopsida</taxon>
        <taxon>eudicotyledons</taxon>
        <taxon>Gunneridae</taxon>
        <taxon>Pentapetalae</taxon>
        <taxon>rosids</taxon>
        <taxon>fabids</taxon>
        <taxon>Rosales</taxon>
        <taxon>Rosaceae</taxon>
        <taxon>Rosoideae</taxon>
        <taxon>Rosoideae incertae sedis</taxon>
        <taxon>Rosa</taxon>
    </lineage>
</organism>
<evidence type="ECO:0000313" key="2">
    <source>
        <dbReference type="EMBL" id="PRQ35811.1"/>
    </source>
</evidence>
<accession>A0A2P6QNQ4</accession>
<dbReference type="Gramene" id="PRQ35811">
    <property type="protein sequence ID" value="PRQ35811"/>
    <property type="gene ID" value="RchiOBHm_Chr5g0084011"/>
</dbReference>
<dbReference type="AlphaFoldDB" id="A0A2P6QNQ4"/>
<keyword evidence="3" id="KW-1185">Reference proteome</keyword>
<evidence type="ECO:0000256" key="1">
    <source>
        <dbReference type="SAM" id="SignalP"/>
    </source>
</evidence>